<keyword evidence="5" id="KW-0547">Nucleotide-binding</keyword>
<dbReference type="PROSITE" id="PS50109">
    <property type="entry name" value="HIS_KIN"/>
    <property type="match status" value="1"/>
</dbReference>
<evidence type="ECO:0000256" key="8">
    <source>
        <dbReference type="ARBA" id="ARBA00023012"/>
    </source>
</evidence>
<keyword evidence="3" id="KW-0597">Phosphoprotein</keyword>
<dbReference type="GO" id="GO:0000155">
    <property type="term" value="F:phosphorelay sensor kinase activity"/>
    <property type="evidence" value="ECO:0007669"/>
    <property type="project" value="InterPro"/>
</dbReference>
<dbReference type="SMART" id="SM00388">
    <property type="entry name" value="HisKA"/>
    <property type="match status" value="1"/>
</dbReference>
<dbReference type="Gene3D" id="1.10.287.130">
    <property type="match status" value="1"/>
</dbReference>
<reference evidence="10 11" key="1">
    <citation type="journal article" date="2015" name="Stand. Genomic Sci.">
        <title>Genomic Encyclopedia of Bacterial and Archaeal Type Strains, Phase III: the genomes of soil and plant-associated and newly described type strains.</title>
        <authorList>
            <person name="Whitman W.B."/>
            <person name="Woyke T."/>
            <person name="Klenk H.P."/>
            <person name="Zhou Y."/>
            <person name="Lilburn T.G."/>
            <person name="Beck B.J."/>
            <person name="De Vos P."/>
            <person name="Vandamme P."/>
            <person name="Eisen J.A."/>
            <person name="Garrity G."/>
            <person name="Hugenholtz P."/>
            <person name="Kyrpides N.C."/>
        </authorList>
    </citation>
    <scope>NUCLEOTIDE SEQUENCE [LARGE SCALE GENOMIC DNA]</scope>
    <source>
        <strain evidence="10 11">CV53</strain>
    </source>
</reference>
<proteinExistence type="predicted"/>
<dbReference type="InterPro" id="IPR036097">
    <property type="entry name" value="HisK_dim/P_sf"/>
</dbReference>
<evidence type="ECO:0000256" key="4">
    <source>
        <dbReference type="ARBA" id="ARBA00022679"/>
    </source>
</evidence>
<keyword evidence="4" id="KW-0808">Transferase</keyword>
<dbReference type="SUPFAM" id="SSF55874">
    <property type="entry name" value="ATPase domain of HSP90 chaperone/DNA topoisomerase II/histidine kinase"/>
    <property type="match status" value="1"/>
</dbReference>
<name>A0A4R2BG19_9BACI</name>
<comment type="caution">
    <text evidence="10">The sequence shown here is derived from an EMBL/GenBank/DDBJ whole genome shotgun (WGS) entry which is preliminary data.</text>
</comment>
<dbReference type="CDD" id="cd00082">
    <property type="entry name" value="HisKA"/>
    <property type="match status" value="1"/>
</dbReference>
<protein>
    <recommendedName>
        <fullName evidence="2">histidine kinase</fullName>
        <ecNumber evidence="2">2.7.13.3</ecNumber>
    </recommendedName>
</protein>
<sequence>MINRFSSSGCSLTPCYDNPSAITHYTFEAVCGKYRDNTSYVKAAGLAHELKNPLTTVKGFIQLLEPELIKMGKQQQAEILIEEIDRATQLINTFLDVHKPNASKKPFPLHKIVKNIPAIFEGEAKIRGIALTETCEQEDIMVAGHSDQIKQVLINLIKNALDAIEASGPRNNGLVHLRMYRNQAEAFISVEDNGPGIHVQQLNALFLPFYTTKQSGTGIGLTICKNIIEDHGGRIGVESTPGKGTTFTLSLPLHTKES</sequence>
<keyword evidence="6" id="KW-0418">Kinase</keyword>
<dbReference type="Pfam" id="PF02518">
    <property type="entry name" value="HATPase_c"/>
    <property type="match status" value="1"/>
</dbReference>
<evidence type="ECO:0000313" key="10">
    <source>
        <dbReference type="EMBL" id="TCN25968.1"/>
    </source>
</evidence>
<evidence type="ECO:0000256" key="3">
    <source>
        <dbReference type="ARBA" id="ARBA00022553"/>
    </source>
</evidence>
<dbReference type="PANTHER" id="PTHR43547">
    <property type="entry name" value="TWO-COMPONENT HISTIDINE KINASE"/>
    <property type="match status" value="1"/>
</dbReference>
<accession>A0A4R2BG19</accession>
<evidence type="ECO:0000256" key="2">
    <source>
        <dbReference type="ARBA" id="ARBA00012438"/>
    </source>
</evidence>
<dbReference type="SUPFAM" id="SSF47384">
    <property type="entry name" value="Homodimeric domain of signal transducing histidine kinase"/>
    <property type="match status" value="1"/>
</dbReference>
<dbReference type="PANTHER" id="PTHR43547:SF2">
    <property type="entry name" value="HYBRID SIGNAL TRANSDUCTION HISTIDINE KINASE C"/>
    <property type="match status" value="1"/>
</dbReference>
<dbReference type="Gene3D" id="3.30.565.10">
    <property type="entry name" value="Histidine kinase-like ATPase, C-terminal domain"/>
    <property type="match status" value="1"/>
</dbReference>
<dbReference type="AlphaFoldDB" id="A0A4R2BG19"/>
<comment type="catalytic activity">
    <reaction evidence="1">
        <text>ATP + protein L-histidine = ADP + protein N-phospho-L-histidine.</text>
        <dbReference type="EC" id="2.7.13.3"/>
    </reaction>
</comment>
<evidence type="ECO:0000313" key="11">
    <source>
        <dbReference type="Proteomes" id="UP000295689"/>
    </source>
</evidence>
<evidence type="ECO:0000256" key="1">
    <source>
        <dbReference type="ARBA" id="ARBA00000085"/>
    </source>
</evidence>
<dbReference type="GO" id="GO:0005524">
    <property type="term" value="F:ATP binding"/>
    <property type="evidence" value="ECO:0007669"/>
    <property type="project" value="UniProtKB-KW"/>
</dbReference>
<evidence type="ECO:0000256" key="6">
    <source>
        <dbReference type="ARBA" id="ARBA00022777"/>
    </source>
</evidence>
<dbReference type="RefSeq" id="WP_158287033.1">
    <property type="nucleotide sequence ID" value="NZ_JABUHM010000009.1"/>
</dbReference>
<evidence type="ECO:0000259" key="9">
    <source>
        <dbReference type="PROSITE" id="PS50109"/>
    </source>
</evidence>
<dbReference type="InterPro" id="IPR005467">
    <property type="entry name" value="His_kinase_dom"/>
</dbReference>
<gene>
    <name evidence="10" type="ORF">EV146_10475</name>
</gene>
<keyword evidence="11" id="KW-1185">Reference proteome</keyword>
<dbReference type="InterPro" id="IPR036890">
    <property type="entry name" value="HATPase_C_sf"/>
</dbReference>
<evidence type="ECO:0000256" key="7">
    <source>
        <dbReference type="ARBA" id="ARBA00022840"/>
    </source>
</evidence>
<dbReference type="EMBL" id="SLVV01000004">
    <property type="protein sequence ID" value="TCN25968.1"/>
    <property type="molecule type" value="Genomic_DNA"/>
</dbReference>
<dbReference type="PRINTS" id="PR00344">
    <property type="entry name" value="BCTRLSENSOR"/>
</dbReference>
<evidence type="ECO:0000256" key="5">
    <source>
        <dbReference type="ARBA" id="ARBA00022741"/>
    </source>
</evidence>
<dbReference type="SMART" id="SM00387">
    <property type="entry name" value="HATPase_c"/>
    <property type="match status" value="1"/>
</dbReference>
<dbReference type="Proteomes" id="UP000295689">
    <property type="component" value="Unassembled WGS sequence"/>
</dbReference>
<dbReference type="InterPro" id="IPR003661">
    <property type="entry name" value="HisK_dim/P_dom"/>
</dbReference>
<dbReference type="Pfam" id="PF00512">
    <property type="entry name" value="HisKA"/>
    <property type="match status" value="1"/>
</dbReference>
<feature type="domain" description="Histidine kinase" evidence="9">
    <location>
        <begin position="45"/>
        <end position="255"/>
    </location>
</feature>
<dbReference type="InterPro" id="IPR003594">
    <property type="entry name" value="HATPase_dom"/>
</dbReference>
<keyword evidence="8" id="KW-0902">Two-component regulatory system</keyword>
<dbReference type="InterPro" id="IPR004358">
    <property type="entry name" value="Sig_transdc_His_kin-like_C"/>
</dbReference>
<organism evidence="10 11">
    <name type="scientific">Mesobacillus foraminis</name>
    <dbReference type="NCBI Taxonomy" id="279826"/>
    <lineage>
        <taxon>Bacteria</taxon>
        <taxon>Bacillati</taxon>
        <taxon>Bacillota</taxon>
        <taxon>Bacilli</taxon>
        <taxon>Bacillales</taxon>
        <taxon>Bacillaceae</taxon>
        <taxon>Mesobacillus</taxon>
    </lineage>
</organism>
<dbReference type="EC" id="2.7.13.3" evidence="2"/>
<keyword evidence="7" id="KW-0067">ATP-binding</keyword>